<evidence type="ECO:0000313" key="7">
    <source>
        <dbReference type="Proteomes" id="UP000216913"/>
    </source>
</evidence>
<keyword evidence="4" id="KW-0804">Transcription</keyword>
<evidence type="ECO:0000256" key="4">
    <source>
        <dbReference type="ARBA" id="ARBA00023163"/>
    </source>
</evidence>
<dbReference type="RefSeq" id="WP_094804217.1">
    <property type="nucleotide sequence ID" value="NZ_NEVP01000015.1"/>
</dbReference>
<evidence type="ECO:0000256" key="2">
    <source>
        <dbReference type="ARBA" id="ARBA00023015"/>
    </source>
</evidence>
<reference evidence="6 7" key="1">
    <citation type="submission" date="2017-05" db="EMBL/GenBank/DDBJ databases">
        <title>Complete and WGS of Bordetella genogroups.</title>
        <authorList>
            <person name="Spilker T."/>
            <person name="LiPuma J."/>
        </authorList>
    </citation>
    <scope>NUCLEOTIDE SEQUENCE [LARGE SCALE GENOMIC DNA]</scope>
    <source>
        <strain evidence="6 7">AU10456</strain>
    </source>
</reference>
<dbReference type="Pfam" id="PF00126">
    <property type="entry name" value="HTH_1"/>
    <property type="match status" value="1"/>
</dbReference>
<dbReference type="Proteomes" id="UP000216913">
    <property type="component" value="Unassembled WGS sequence"/>
</dbReference>
<dbReference type="InterPro" id="IPR036388">
    <property type="entry name" value="WH-like_DNA-bd_sf"/>
</dbReference>
<keyword evidence="7" id="KW-1185">Reference proteome</keyword>
<gene>
    <name evidence="6" type="ORF">CAL25_22855</name>
</gene>
<comment type="similarity">
    <text evidence="1">Belongs to the LysR transcriptional regulatory family.</text>
</comment>
<sequence length="299" mass="33407">MLTFKQIEALYWTVRLGTFSAAAQKLHTTQSAITKRIQELEADFDIALFDRSGHRAELTARGHEIYAMAEEMLGHRDRLLVRLKGQHTLTGTFRFGITEITAMTWLPALIRLLRAHYPRITLEPHIDLGADLQKRLQAGQLDMAFLHGEFAEPQLQVVPLQRLEFGWMGSPDMIDPSRIYTPGDIAALPLLRQSRESGLNMIYDGWLHPHRPASNLFTINSLIAMAGLTAAGFGVSCLPRDYFAGMVSARQLVVARTSIAPPQSLYCAMFRREADVAFCESVAALAQSCCDFSNTTQAR</sequence>
<dbReference type="EMBL" id="NEVP01000015">
    <property type="protein sequence ID" value="OZI44180.1"/>
    <property type="molecule type" value="Genomic_DNA"/>
</dbReference>
<dbReference type="Gene3D" id="1.10.10.10">
    <property type="entry name" value="Winged helix-like DNA-binding domain superfamily/Winged helix DNA-binding domain"/>
    <property type="match status" value="1"/>
</dbReference>
<dbReference type="SUPFAM" id="SSF53850">
    <property type="entry name" value="Periplasmic binding protein-like II"/>
    <property type="match status" value="1"/>
</dbReference>
<dbReference type="GO" id="GO:0000976">
    <property type="term" value="F:transcription cis-regulatory region binding"/>
    <property type="evidence" value="ECO:0007669"/>
    <property type="project" value="TreeGrafter"/>
</dbReference>
<dbReference type="Gene3D" id="3.40.190.10">
    <property type="entry name" value="Periplasmic binding protein-like II"/>
    <property type="match status" value="2"/>
</dbReference>
<dbReference type="InterPro" id="IPR005119">
    <property type="entry name" value="LysR_subst-bd"/>
</dbReference>
<dbReference type="AlphaFoldDB" id="A0A261T507"/>
<dbReference type="CDD" id="cd05466">
    <property type="entry name" value="PBP2_LTTR_substrate"/>
    <property type="match status" value="1"/>
</dbReference>
<comment type="caution">
    <text evidence="6">The sequence shown here is derived from an EMBL/GenBank/DDBJ whole genome shotgun (WGS) entry which is preliminary data.</text>
</comment>
<organism evidence="6 7">
    <name type="scientific">Bordetella genomosp. 5</name>
    <dbReference type="NCBI Taxonomy" id="1395608"/>
    <lineage>
        <taxon>Bacteria</taxon>
        <taxon>Pseudomonadati</taxon>
        <taxon>Pseudomonadota</taxon>
        <taxon>Betaproteobacteria</taxon>
        <taxon>Burkholderiales</taxon>
        <taxon>Alcaligenaceae</taxon>
        <taxon>Bordetella</taxon>
    </lineage>
</organism>
<keyword evidence="3" id="KW-0238">DNA-binding</keyword>
<protein>
    <submittedName>
        <fullName evidence="6">LysR family transcriptional regulator</fullName>
    </submittedName>
</protein>
<name>A0A261T507_9BORD</name>
<dbReference type="Pfam" id="PF03466">
    <property type="entry name" value="LysR_substrate"/>
    <property type="match status" value="1"/>
</dbReference>
<keyword evidence="2" id="KW-0805">Transcription regulation</keyword>
<dbReference type="PANTHER" id="PTHR30126">
    <property type="entry name" value="HTH-TYPE TRANSCRIPTIONAL REGULATOR"/>
    <property type="match status" value="1"/>
</dbReference>
<dbReference type="GO" id="GO:0003700">
    <property type="term" value="F:DNA-binding transcription factor activity"/>
    <property type="evidence" value="ECO:0007669"/>
    <property type="project" value="InterPro"/>
</dbReference>
<evidence type="ECO:0000313" key="6">
    <source>
        <dbReference type="EMBL" id="OZI44180.1"/>
    </source>
</evidence>
<proteinExistence type="inferred from homology"/>
<evidence type="ECO:0000256" key="3">
    <source>
        <dbReference type="ARBA" id="ARBA00023125"/>
    </source>
</evidence>
<evidence type="ECO:0000259" key="5">
    <source>
        <dbReference type="PROSITE" id="PS50931"/>
    </source>
</evidence>
<dbReference type="InterPro" id="IPR036390">
    <property type="entry name" value="WH_DNA-bd_sf"/>
</dbReference>
<accession>A0A261T507</accession>
<dbReference type="PROSITE" id="PS50931">
    <property type="entry name" value="HTH_LYSR"/>
    <property type="match status" value="1"/>
</dbReference>
<evidence type="ECO:0000256" key="1">
    <source>
        <dbReference type="ARBA" id="ARBA00009437"/>
    </source>
</evidence>
<feature type="domain" description="HTH lysR-type" evidence="5">
    <location>
        <begin position="2"/>
        <end position="59"/>
    </location>
</feature>
<dbReference type="PANTHER" id="PTHR30126:SF94">
    <property type="entry name" value="LYSR FAMILY TRANSCRIPTIONAL REGULATOR"/>
    <property type="match status" value="1"/>
</dbReference>
<dbReference type="PRINTS" id="PR00039">
    <property type="entry name" value="HTHLYSR"/>
</dbReference>
<dbReference type="OrthoDB" id="8651113at2"/>
<dbReference type="InterPro" id="IPR000847">
    <property type="entry name" value="LysR_HTH_N"/>
</dbReference>
<dbReference type="SUPFAM" id="SSF46785">
    <property type="entry name" value="Winged helix' DNA-binding domain"/>
    <property type="match status" value="1"/>
</dbReference>